<organism evidence="2 3">
    <name type="scientific">Colletotrichum chlorophyti</name>
    <dbReference type="NCBI Taxonomy" id="708187"/>
    <lineage>
        <taxon>Eukaryota</taxon>
        <taxon>Fungi</taxon>
        <taxon>Dikarya</taxon>
        <taxon>Ascomycota</taxon>
        <taxon>Pezizomycotina</taxon>
        <taxon>Sordariomycetes</taxon>
        <taxon>Hypocreomycetidae</taxon>
        <taxon>Glomerellales</taxon>
        <taxon>Glomerellaceae</taxon>
        <taxon>Colletotrichum</taxon>
    </lineage>
</organism>
<evidence type="ECO:0000313" key="2">
    <source>
        <dbReference type="EMBL" id="OLN81554.1"/>
    </source>
</evidence>
<dbReference type="STRING" id="708187.A0A1Q8RBJ9"/>
<name>A0A1Q8RBJ9_9PEZI</name>
<dbReference type="OrthoDB" id="5388207at2759"/>
<accession>A0A1Q8RBJ9</accession>
<gene>
    <name evidence="2" type="ORF">CCHL11_05549</name>
</gene>
<feature type="compositionally biased region" description="Basic and acidic residues" evidence="1">
    <location>
        <begin position="214"/>
        <end position="230"/>
    </location>
</feature>
<comment type="caution">
    <text evidence="2">The sequence shown here is derived from an EMBL/GenBank/DDBJ whole genome shotgun (WGS) entry which is preliminary data.</text>
</comment>
<sequence length="314" mass="32251">METINNLTTAASKAIWGTNETKEEPVSGVTGNTNQGEPYDAGNIEDPQKKANVADSHTQPSGLTTGPTIPSTSDSTTTSATAPTTTAITDRTKEPTSESVTTPATAPTTSSATEDSHKHKEEIGKPELKHESPTDAPHADSAAGKSDIRDPSDPATDAAPKGQDVTNSAGGPTTQGDKLDGPGPRPLETVAKERGGDAGNVSNSSSGSSDKEDDGPQKVSHGEGTGEKYVKSSGLAAEGGDFDATKPGAGREADRLLEERDPAHAAAKAESKSHSHDSKLSDKSGEEHSHSPGAGGDKEKKSLGDKIKAKLHRH</sequence>
<feature type="compositionally biased region" description="Low complexity" evidence="1">
    <location>
        <begin position="64"/>
        <end position="89"/>
    </location>
</feature>
<dbReference type="AlphaFoldDB" id="A0A1Q8RBJ9"/>
<feature type="compositionally biased region" description="Low complexity" evidence="1">
    <location>
        <begin position="97"/>
        <end position="113"/>
    </location>
</feature>
<keyword evidence="3" id="KW-1185">Reference proteome</keyword>
<feature type="compositionally biased region" description="Polar residues" evidence="1">
    <location>
        <begin position="164"/>
        <end position="176"/>
    </location>
</feature>
<feature type="compositionally biased region" description="Basic and acidic residues" evidence="1">
    <location>
        <begin position="249"/>
        <end position="308"/>
    </location>
</feature>
<evidence type="ECO:0000313" key="3">
    <source>
        <dbReference type="Proteomes" id="UP000186583"/>
    </source>
</evidence>
<feature type="compositionally biased region" description="Basic and acidic residues" evidence="1">
    <location>
        <begin position="114"/>
        <end position="133"/>
    </location>
</feature>
<evidence type="ECO:0008006" key="4">
    <source>
        <dbReference type="Google" id="ProtNLM"/>
    </source>
</evidence>
<dbReference type="Proteomes" id="UP000186583">
    <property type="component" value="Unassembled WGS sequence"/>
</dbReference>
<evidence type="ECO:0000256" key="1">
    <source>
        <dbReference type="SAM" id="MobiDB-lite"/>
    </source>
</evidence>
<protein>
    <recommendedName>
        <fullName evidence="4">Glycine-rich cell wall structural protein 1</fullName>
    </recommendedName>
</protein>
<reference evidence="2 3" key="1">
    <citation type="submission" date="2016-11" db="EMBL/GenBank/DDBJ databases">
        <title>Draft Genome Assembly of Colletotrichum chlorophyti a pathogen of herbaceous plants.</title>
        <authorList>
            <person name="Gan P."/>
            <person name="Narusaka M."/>
            <person name="Tsushima A."/>
            <person name="Narusaka Y."/>
            <person name="Takano Y."/>
            <person name="Shirasu K."/>
        </authorList>
    </citation>
    <scope>NUCLEOTIDE SEQUENCE [LARGE SCALE GENOMIC DNA]</scope>
    <source>
        <strain evidence="2 3">NTL11</strain>
    </source>
</reference>
<feature type="region of interest" description="Disordered" evidence="1">
    <location>
        <begin position="1"/>
        <end position="314"/>
    </location>
</feature>
<feature type="compositionally biased region" description="Polar residues" evidence="1">
    <location>
        <begin position="1"/>
        <end position="11"/>
    </location>
</feature>
<proteinExistence type="predicted"/>
<feature type="compositionally biased region" description="Low complexity" evidence="1">
    <location>
        <begin position="199"/>
        <end position="208"/>
    </location>
</feature>
<dbReference type="EMBL" id="MPGH01000243">
    <property type="protein sequence ID" value="OLN81554.1"/>
    <property type="molecule type" value="Genomic_DNA"/>
</dbReference>